<sequence>MPKKMIVTHIFPDLDAIASAWLLVRFHPDFSETGFAFVPAGGTYENQAVDSDPTIIHVDTGMGQFDHHQLTAKTAAAELVFNYLKSQKFITLKHQSALERLVKLIVEIDNFDDCFWPESSADRYDVGLSEIINNLKISGRLNDKELVYQGLILLDAAMAGFLIKIKAEAEIGTGEIFTSRWGKSLAVESQHSLVSKLAQKMGFSLVVRKEPKTGFVSIKSQPKAAIDLKPVFDQLVKADSQASWFFHQSRHIIVNGSRHNPAVKASGLSLKEIVDIVKEI</sequence>
<name>A0A1F5E0H8_9BACT</name>
<dbReference type="Proteomes" id="UP000176364">
    <property type="component" value="Unassembled WGS sequence"/>
</dbReference>
<organism evidence="1 2">
    <name type="scientific">Candidatus Beckwithbacteria bacterium RIFCSPLOWO2_02_FULL_47_23</name>
    <dbReference type="NCBI Taxonomy" id="1797463"/>
    <lineage>
        <taxon>Bacteria</taxon>
        <taxon>Candidatus Beckwithiibacteriota</taxon>
    </lineage>
</organism>
<dbReference type="SUPFAM" id="SSF64182">
    <property type="entry name" value="DHH phosphoesterases"/>
    <property type="match status" value="1"/>
</dbReference>
<comment type="caution">
    <text evidence="1">The sequence shown here is derived from an EMBL/GenBank/DDBJ whole genome shotgun (WGS) entry which is preliminary data.</text>
</comment>
<accession>A0A1F5E0H8</accession>
<dbReference type="EMBL" id="MEZQ01000019">
    <property type="protein sequence ID" value="OGD60800.1"/>
    <property type="molecule type" value="Genomic_DNA"/>
</dbReference>
<evidence type="ECO:0000313" key="2">
    <source>
        <dbReference type="Proteomes" id="UP000176364"/>
    </source>
</evidence>
<proteinExistence type="predicted"/>
<reference evidence="1 2" key="1">
    <citation type="journal article" date="2016" name="Nat. Commun.">
        <title>Thousands of microbial genomes shed light on interconnected biogeochemical processes in an aquifer system.</title>
        <authorList>
            <person name="Anantharaman K."/>
            <person name="Brown C.T."/>
            <person name="Hug L.A."/>
            <person name="Sharon I."/>
            <person name="Castelle C.J."/>
            <person name="Probst A.J."/>
            <person name="Thomas B.C."/>
            <person name="Singh A."/>
            <person name="Wilkins M.J."/>
            <person name="Karaoz U."/>
            <person name="Brodie E.L."/>
            <person name="Williams K.H."/>
            <person name="Hubbard S.S."/>
            <person name="Banfield J.F."/>
        </authorList>
    </citation>
    <scope>NUCLEOTIDE SEQUENCE [LARGE SCALE GENOMIC DNA]</scope>
</reference>
<protein>
    <submittedName>
        <fullName evidence="1">Uncharacterized protein</fullName>
    </submittedName>
</protein>
<dbReference type="InterPro" id="IPR038763">
    <property type="entry name" value="DHH_sf"/>
</dbReference>
<dbReference type="AlphaFoldDB" id="A0A1F5E0H8"/>
<gene>
    <name evidence="1" type="ORF">A3I57_03030</name>
</gene>
<evidence type="ECO:0000313" key="1">
    <source>
        <dbReference type="EMBL" id="OGD60800.1"/>
    </source>
</evidence>